<reference evidence="3" key="1">
    <citation type="submission" date="2011-03" db="EMBL/GenBank/DDBJ databases">
        <title>The genome sequence of Vavraia culicis strain floridensis.</title>
        <authorList>
            <consortium name="The Broad Institute Genome Sequencing Platform"/>
            <person name="Cuomo C."/>
            <person name="Becnel J."/>
            <person name="Sanscrainte N."/>
            <person name="Young S.K."/>
            <person name="Zeng Q."/>
            <person name="Gargeya S."/>
            <person name="Fitzgerald M."/>
            <person name="Haas B."/>
            <person name="Abouelleil A."/>
            <person name="Alvarado L."/>
            <person name="Arachchi H.M."/>
            <person name="Berlin A."/>
            <person name="Chapman S.B."/>
            <person name="Gearin G."/>
            <person name="Goldberg J."/>
            <person name="Griggs A."/>
            <person name="Gujja S."/>
            <person name="Hansen M."/>
            <person name="Heiman D."/>
            <person name="Howarth C."/>
            <person name="Larimer J."/>
            <person name="Lui A."/>
            <person name="MacDonald P.J.P."/>
            <person name="McCowen C."/>
            <person name="Montmayeur A."/>
            <person name="Murphy C."/>
            <person name="Neiman D."/>
            <person name="Pearson M."/>
            <person name="Priest M."/>
            <person name="Roberts A."/>
            <person name="Saif S."/>
            <person name="Shea T."/>
            <person name="Sisk P."/>
            <person name="Stolte C."/>
            <person name="Sykes S."/>
            <person name="Wortman J."/>
            <person name="Nusbaum C."/>
            <person name="Birren B."/>
        </authorList>
    </citation>
    <scope>NUCLEOTIDE SEQUENCE [LARGE SCALE GENOMIC DNA]</scope>
    <source>
        <strain evidence="3">floridensis</strain>
    </source>
</reference>
<dbReference type="OMA" id="SYFITIM"/>
<keyword evidence="1" id="KW-0812">Transmembrane</keyword>
<keyword evidence="3" id="KW-1185">Reference proteome</keyword>
<organism evidence="2 3">
    <name type="scientific">Vavraia culicis (isolate floridensis)</name>
    <name type="common">Microsporidian parasite</name>
    <dbReference type="NCBI Taxonomy" id="948595"/>
    <lineage>
        <taxon>Eukaryota</taxon>
        <taxon>Fungi</taxon>
        <taxon>Fungi incertae sedis</taxon>
        <taxon>Microsporidia</taxon>
        <taxon>Pleistophoridae</taxon>
        <taxon>Vavraia</taxon>
    </lineage>
</organism>
<evidence type="ECO:0000313" key="2">
    <source>
        <dbReference type="EMBL" id="ELA47269.1"/>
    </source>
</evidence>
<feature type="transmembrane region" description="Helical" evidence="1">
    <location>
        <begin position="160"/>
        <end position="182"/>
    </location>
</feature>
<gene>
    <name evidence="2" type="ORF">VCUG_01265</name>
</gene>
<feature type="transmembrane region" description="Helical" evidence="1">
    <location>
        <begin position="194"/>
        <end position="214"/>
    </location>
</feature>
<dbReference type="VEuPathDB" id="MicrosporidiaDB:VCUG_01265"/>
<dbReference type="HOGENOM" id="CLU_1152440_0_0_1"/>
<dbReference type="GeneID" id="19879144"/>
<name>L2GUF7_VAVCU</name>
<protein>
    <submittedName>
        <fullName evidence="2">Uncharacterized protein</fullName>
    </submittedName>
</protein>
<keyword evidence="1" id="KW-0472">Membrane</keyword>
<dbReference type="AlphaFoldDB" id="L2GUF7"/>
<feature type="transmembrane region" description="Helical" evidence="1">
    <location>
        <begin position="130"/>
        <end position="148"/>
    </location>
</feature>
<dbReference type="EMBL" id="GL877421">
    <property type="protein sequence ID" value="ELA47269.1"/>
    <property type="molecule type" value="Genomic_DNA"/>
</dbReference>
<sequence>MPKKQYPGDWGKLSVPVPPFVFDVSYEELFSLIMFVLFQLLMLTCITAPYDNLICLQNHLCAGLGAYYMAEHLIAIAIYDLATPLAIMSVVLIPVLSFYKPLIGNIALLVSSAYVLSYVFTIMVSFEMMHAFLVVYACALLPVGLLLLRMKHFLAQTKAIICAFCSLVIINCVSPVDFLLYAHGVVYDVGTGSKIVICVLFCSFWCAFSVYFTFTKEVVDRIAEWRGNKG</sequence>
<dbReference type="Proteomes" id="UP000011081">
    <property type="component" value="Unassembled WGS sequence"/>
</dbReference>
<keyword evidence="1" id="KW-1133">Transmembrane helix</keyword>
<evidence type="ECO:0000313" key="3">
    <source>
        <dbReference type="Proteomes" id="UP000011081"/>
    </source>
</evidence>
<proteinExistence type="predicted"/>
<feature type="transmembrane region" description="Helical" evidence="1">
    <location>
        <begin position="29"/>
        <end position="46"/>
    </location>
</feature>
<dbReference type="OrthoDB" id="10424315at2759"/>
<accession>L2GUF7</accession>
<feature type="transmembrane region" description="Helical" evidence="1">
    <location>
        <begin position="76"/>
        <end position="99"/>
    </location>
</feature>
<dbReference type="InParanoid" id="L2GUF7"/>
<dbReference type="RefSeq" id="XP_008074283.1">
    <property type="nucleotide sequence ID" value="XM_008076092.1"/>
</dbReference>
<evidence type="ECO:0000256" key="1">
    <source>
        <dbReference type="SAM" id="Phobius"/>
    </source>
</evidence>
<feature type="transmembrane region" description="Helical" evidence="1">
    <location>
        <begin position="106"/>
        <end position="124"/>
    </location>
</feature>